<dbReference type="AlphaFoldDB" id="A0A975INN1"/>
<proteinExistence type="predicted"/>
<dbReference type="Proteomes" id="UP000671914">
    <property type="component" value="Chromosome"/>
</dbReference>
<feature type="transmembrane region" description="Helical" evidence="1">
    <location>
        <begin position="294"/>
        <end position="312"/>
    </location>
</feature>
<feature type="transmembrane region" description="Helical" evidence="1">
    <location>
        <begin position="193"/>
        <end position="217"/>
    </location>
</feature>
<feature type="transmembrane region" description="Helical" evidence="1">
    <location>
        <begin position="51"/>
        <end position="70"/>
    </location>
</feature>
<feature type="transmembrane region" description="Helical" evidence="1">
    <location>
        <begin position="124"/>
        <end position="150"/>
    </location>
</feature>
<dbReference type="RefSeq" id="WP_210898728.1">
    <property type="nucleotide sequence ID" value="NZ_CP071696.1"/>
</dbReference>
<evidence type="ECO:0000313" key="2">
    <source>
        <dbReference type="EMBL" id="QTX04778.1"/>
    </source>
</evidence>
<feature type="transmembrane region" description="Helical" evidence="1">
    <location>
        <begin position="457"/>
        <end position="479"/>
    </location>
</feature>
<reference evidence="2" key="1">
    <citation type="submission" date="2021-03" db="EMBL/GenBank/DDBJ databases">
        <title>Agromyces archimandritus sp. nov., isolated from the cockroach Archimandrita tessellata.</title>
        <authorList>
            <person name="Guzman J."/>
            <person name="Ortuzar M."/>
            <person name="Poehlein A."/>
            <person name="Daniel R."/>
            <person name="Trujillo M."/>
            <person name="Vilcinskas A."/>
        </authorList>
    </citation>
    <scope>NUCLEOTIDE SEQUENCE</scope>
    <source>
        <strain evidence="2">G127AT</strain>
    </source>
</reference>
<feature type="transmembrane region" description="Helical" evidence="1">
    <location>
        <begin position="156"/>
        <end position="181"/>
    </location>
</feature>
<organism evidence="2 3">
    <name type="scientific">Agromyces archimandritae</name>
    <dbReference type="NCBI Taxonomy" id="2781962"/>
    <lineage>
        <taxon>Bacteria</taxon>
        <taxon>Bacillati</taxon>
        <taxon>Actinomycetota</taxon>
        <taxon>Actinomycetes</taxon>
        <taxon>Micrococcales</taxon>
        <taxon>Microbacteriaceae</taxon>
        <taxon>Agromyces</taxon>
    </lineage>
</organism>
<sequence length="529" mass="55666">MSAITGAPPLLRATVRHDGRRFAPWILITAALSTSSVLVYPWIFPSEEDRLALAAAIGANPALGLIFGPAYDLSTVDGFNAWRSLALGGFLTALGVVFLVTRATRAQEDSGQAELLASGVMGRAARLMVAVWMGLALSVLLGIVVGVATALCGGEWIASMLLAATMTATGWMFTGIAAITAQLGSEARTANSIAIGTLGVLYLLRGVAFAMEAPAWLVWINPLGWMTETRPAVDDDWWPLLLAVALTIVLLVVAFLLQARRDFGVGAIAPRPGPARGRDRSVWRLAVRVNRAPLITWALAFVVLGFVFGYFATSVKDLLAGDSGVQQVLAAGATSADDLVAAFIVTILSLVGILASVPGVQVMLKLRAEELEDRLEPVIATAATRPRTFASSVVIALLASAVSVLIAGTLIAALAAAADIGVSFGDTLLQAVVTVPAVWTVVALAVFVVGARPLVSLAAWAGVLISFALTILGPTFKLWEWILAISPFWHVPDVGVADPDWMGLVWIGLVALFFVALGFVGFRRRDLAR</sequence>
<keyword evidence="1" id="KW-0472">Membrane</keyword>
<dbReference type="EMBL" id="CP071696">
    <property type="protein sequence ID" value="QTX04778.1"/>
    <property type="molecule type" value="Genomic_DNA"/>
</dbReference>
<feature type="transmembrane region" description="Helical" evidence="1">
    <location>
        <begin position="501"/>
        <end position="522"/>
    </location>
</feature>
<dbReference type="KEGG" id="aarc:G127AT_00425"/>
<name>A0A975INN1_9MICO</name>
<keyword evidence="3" id="KW-1185">Reference proteome</keyword>
<keyword evidence="1" id="KW-1133">Transmembrane helix</keyword>
<evidence type="ECO:0000256" key="1">
    <source>
        <dbReference type="SAM" id="Phobius"/>
    </source>
</evidence>
<feature type="transmembrane region" description="Helical" evidence="1">
    <location>
        <begin position="22"/>
        <end position="44"/>
    </location>
</feature>
<gene>
    <name evidence="2" type="ORF">G127AT_00425</name>
</gene>
<feature type="transmembrane region" description="Helical" evidence="1">
    <location>
        <begin position="428"/>
        <end position="450"/>
    </location>
</feature>
<feature type="transmembrane region" description="Helical" evidence="1">
    <location>
        <begin position="393"/>
        <end position="416"/>
    </location>
</feature>
<keyword evidence="1" id="KW-0812">Transmembrane</keyword>
<feature type="transmembrane region" description="Helical" evidence="1">
    <location>
        <begin position="82"/>
        <end position="103"/>
    </location>
</feature>
<feature type="transmembrane region" description="Helical" evidence="1">
    <location>
        <begin position="237"/>
        <end position="257"/>
    </location>
</feature>
<accession>A0A975INN1</accession>
<evidence type="ECO:0000313" key="3">
    <source>
        <dbReference type="Proteomes" id="UP000671914"/>
    </source>
</evidence>
<feature type="transmembrane region" description="Helical" evidence="1">
    <location>
        <begin position="339"/>
        <end position="364"/>
    </location>
</feature>
<protein>
    <submittedName>
        <fullName evidence="2">ABC transporter permease</fullName>
    </submittedName>
</protein>